<name>A0A830EDV7_9CREN</name>
<dbReference type="RefSeq" id="WP_054843842.1">
    <property type="nucleotide sequence ID" value="NZ_AP026830.1"/>
</dbReference>
<feature type="domain" description="Rieske" evidence="5">
    <location>
        <begin position="4"/>
        <end position="110"/>
    </location>
</feature>
<dbReference type="Proteomes" id="UP000657075">
    <property type="component" value="Unassembled WGS sequence"/>
</dbReference>
<dbReference type="Pfam" id="PF00355">
    <property type="entry name" value="Rieske"/>
    <property type="match status" value="1"/>
</dbReference>
<reference evidence="6" key="4">
    <citation type="journal article" date="2023" name="Microbiol. Resour. Announc.">
        <title>Complete Genome Sequence of Vulcanisaeta souniana Strain IC-059, a Hyperthermophilic Archaeon Isolated from Hot Spring Water in Japan.</title>
        <authorList>
            <person name="Kato S."/>
            <person name="Itoh T."/>
            <person name="Wu L."/>
            <person name="Ma J."/>
            <person name="Ohkuma M."/>
        </authorList>
    </citation>
    <scope>NUCLEOTIDE SEQUENCE</scope>
    <source>
        <strain evidence="6">JCM 11219</strain>
    </source>
</reference>
<dbReference type="OrthoDB" id="6837at2157"/>
<dbReference type="Proteomes" id="UP001060771">
    <property type="component" value="Chromosome"/>
</dbReference>
<evidence type="ECO:0000256" key="2">
    <source>
        <dbReference type="ARBA" id="ARBA00022723"/>
    </source>
</evidence>
<dbReference type="CDD" id="cd03467">
    <property type="entry name" value="Rieske"/>
    <property type="match status" value="1"/>
</dbReference>
<keyword evidence="3" id="KW-0408">Iron</keyword>
<reference evidence="7" key="1">
    <citation type="journal article" date="2014" name="Int. J. Syst. Evol. Microbiol.">
        <title>Complete genome sequence of Corynebacterium casei LMG S-19264T (=DSM 44701T), isolated from a smear-ripened cheese.</title>
        <authorList>
            <consortium name="US DOE Joint Genome Institute (JGI-PGF)"/>
            <person name="Walter F."/>
            <person name="Albersmeier A."/>
            <person name="Kalinowski J."/>
            <person name="Ruckert C."/>
        </authorList>
    </citation>
    <scope>NUCLEOTIDE SEQUENCE</scope>
    <source>
        <strain evidence="7">JCM 11219</strain>
    </source>
</reference>
<dbReference type="PROSITE" id="PS51296">
    <property type="entry name" value="RIESKE"/>
    <property type="match status" value="1"/>
</dbReference>
<evidence type="ECO:0000313" key="8">
    <source>
        <dbReference type="Proteomes" id="UP000657075"/>
    </source>
</evidence>
<evidence type="ECO:0000259" key="5">
    <source>
        <dbReference type="PROSITE" id="PS51296"/>
    </source>
</evidence>
<reference evidence="9" key="3">
    <citation type="submission" date="2022-09" db="EMBL/GenBank/DDBJ databases">
        <title>Complete genome sequence of Vulcanisaeta souniana.</title>
        <authorList>
            <person name="Kato S."/>
            <person name="Itoh T."/>
            <person name="Ohkuma M."/>
        </authorList>
    </citation>
    <scope>NUCLEOTIDE SEQUENCE [LARGE SCALE GENOMIC DNA]</scope>
    <source>
        <strain evidence="9">JCM 11219</strain>
    </source>
</reference>
<keyword evidence="4" id="KW-0411">Iron-sulfur</keyword>
<dbReference type="AlphaFoldDB" id="A0A830EDV7"/>
<evidence type="ECO:0000313" key="9">
    <source>
        <dbReference type="Proteomes" id="UP001060771"/>
    </source>
</evidence>
<dbReference type="InterPro" id="IPR036922">
    <property type="entry name" value="Rieske_2Fe-2S_sf"/>
</dbReference>
<gene>
    <name evidence="7" type="ORF">GCM10007112_10510</name>
    <name evidence="6" type="ORF">Vsou_15410</name>
</gene>
<dbReference type="GO" id="GO:0046872">
    <property type="term" value="F:metal ion binding"/>
    <property type="evidence" value="ECO:0007669"/>
    <property type="project" value="UniProtKB-KW"/>
</dbReference>
<sequence>MWKRVSILVKVFERRNSVITWVDNKPILVVKYGDNYYGMLAICAHMGCALLTDTNGYVATCPAHLAKYDVRTGEMIEKPQVRPDVKCEYADVKAPLPTYKVRVTQDGFLEIDV</sequence>
<keyword evidence="1" id="KW-0001">2Fe-2S</keyword>
<evidence type="ECO:0000256" key="4">
    <source>
        <dbReference type="ARBA" id="ARBA00023014"/>
    </source>
</evidence>
<proteinExistence type="predicted"/>
<dbReference type="EMBL" id="BMNM01000003">
    <property type="protein sequence ID" value="GGI75624.1"/>
    <property type="molecule type" value="Genomic_DNA"/>
</dbReference>
<evidence type="ECO:0000313" key="7">
    <source>
        <dbReference type="EMBL" id="GGI75624.1"/>
    </source>
</evidence>
<evidence type="ECO:0000256" key="3">
    <source>
        <dbReference type="ARBA" id="ARBA00023004"/>
    </source>
</evidence>
<organism evidence="7 8">
    <name type="scientific">Vulcanisaeta souniana JCM 11219</name>
    <dbReference type="NCBI Taxonomy" id="1293586"/>
    <lineage>
        <taxon>Archaea</taxon>
        <taxon>Thermoproteota</taxon>
        <taxon>Thermoprotei</taxon>
        <taxon>Thermoproteales</taxon>
        <taxon>Thermoproteaceae</taxon>
        <taxon>Vulcanisaeta</taxon>
    </lineage>
</organism>
<dbReference type="GO" id="GO:0051537">
    <property type="term" value="F:2 iron, 2 sulfur cluster binding"/>
    <property type="evidence" value="ECO:0007669"/>
    <property type="project" value="UniProtKB-KW"/>
</dbReference>
<keyword evidence="2" id="KW-0479">Metal-binding</keyword>
<dbReference type="GeneID" id="76207091"/>
<dbReference type="SUPFAM" id="SSF50022">
    <property type="entry name" value="ISP domain"/>
    <property type="match status" value="1"/>
</dbReference>
<evidence type="ECO:0000313" key="6">
    <source>
        <dbReference type="EMBL" id="BDR92448.1"/>
    </source>
</evidence>
<protein>
    <recommendedName>
        <fullName evidence="5">Rieske domain-containing protein</fullName>
    </recommendedName>
</protein>
<dbReference type="InterPro" id="IPR017941">
    <property type="entry name" value="Rieske_2Fe-2S"/>
</dbReference>
<dbReference type="Gene3D" id="2.102.10.10">
    <property type="entry name" value="Rieske [2Fe-2S] iron-sulphur domain"/>
    <property type="match status" value="1"/>
</dbReference>
<evidence type="ECO:0000256" key="1">
    <source>
        <dbReference type="ARBA" id="ARBA00022714"/>
    </source>
</evidence>
<reference evidence="7" key="2">
    <citation type="submission" date="2020-09" db="EMBL/GenBank/DDBJ databases">
        <authorList>
            <person name="Sun Q."/>
            <person name="Ohkuma M."/>
        </authorList>
    </citation>
    <scope>NUCLEOTIDE SEQUENCE</scope>
    <source>
        <strain evidence="7">JCM 11219</strain>
    </source>
</reference>
<accession>A0A830EDV7</accession>
<dbReference type="EMBL" id="AP026830">
    <property type="protein sequence ID" value="BDR92448.1"/>
    <property type="molecule type" value="Genomic_DNA"/>
</dbReference>
<keyword evidence="9" id="KW-1185">Reference proteome</keyword>